<name>A0A195DMG8_9HYME</name>
<organism evidence="1 2">
    <name type="scientific">Trachymyrmex cornetzi</name>
    <dbReference type="NCBI Taxonomy" id="471704"/>
    <lineage>
        <taxon>Eukaryota</taxon>
        <taxon>Metazoa</taxon>
        <taxon>Ecdysozoa</taxon>
        <taxon>Arthropoda</taxon>
        <taxon>Hexapoda</taxon>
        <taxon>Insecta</taxon>
        <taxon>Pterygota</taxon>
        <taxon>Neoptera</taxon>
        <taxon>Endopterygota</taxon>
        <taxon>Hymenoptera</taxon>
        <taxon>Apocrita</taxon>
        <taxon>Aculeata</taxon>
        <taxon>Formicoidea</taxon>
        <taxon>Formicidae</taxon>
        <taxon>Myrmicinae</taxon>
        <taxon>Trachymyrmex</taxon>
    </lineage>
</organism>
<keyword evidence="2" id="KW-1185">Reference proteome</keyword>
<sequence>VPSAPFPVIDLLSKLSNSKLKSRKTYTIFTPRFKRSSVVNLCKTLPSILAMWKASLCCGNPISSSHRNTAALSIFSKRFSHLRKSENEDTSFSLILQSGTPSSQLTGVTFQTKMSQPITDLFHTEFCERLRW</sequence>
<proteinExistence type="predicted"/>
<reference evidence="1 2" key="1">
    <citation type="submission" date="2015-09" db="EMBL/GenBank/DDBJ databases">
        <title>Trachymyrmex cornetzi WGS genome.</title>
        <authorList>
            <person name="Nygaard S."/>
            <person name="Hu H."/>
            <person name="Boomsma J."/>
            <person name="Zhang G."/>
        </authorList>
    </citation>
    <scope>NUCLEOTIDE SEQUENCE [LARGE SCALE GENOMIC DNA]</scope>
    <source>
        <strain evidence="1">Tcor2-1</strain>
        <tissue evidence="1">Whole body</tissue>
    </source>
</reference>
<dbReference type="EMBL" id="KQ980724">
    <property type="protein sequence ID" value="KYN14078.1"/>
    <property type="molecule type" value="Genomic_DNA"/>
</dbReference>
<gene>
    <name evidence="1" type="ORF">ALC57_13662</name>
</gene>
<protein>
    <submittedName>
        <fullName evidence="1">Uncharacterized protein</fullName>
    </submittedName>
</protein>
<dbReference type="AlphaFoldDB" id="A0A195DMG8"/>
<evidence type="ECO:0000313" key="1">
    <source>
        <dbReference type="EMBL" id="KYN14078.1"/>
    </source>
</evidence>
<evidence type="ECO:0000313" key="2">
    <source>
        <dbReference type="Proteomes" id="UP000078492"/>
    </source>
</evidence>
<accession>A0A195DMG8</accession>
<feature type="non-terminal residue" evidence="1">
    <location>
        <position position="1"/>
    </location>
</feature>
<dbReference type="Proteomes" id="UP000078492">
    <property type="component" value="Unassembled WGS sequence"/>
</dbReference>